<reference evidence="3" key="1">
    <citation type="submission" date="2011-07" db="EMBL/GenBank/DDBJ databases">
        <title>Divergent evolution of antigenic variation in African trypanosomes.</title>
        <authorList>
            <person name="Jackson A.P."/>
            <person name="Berry A."/>
            <person name="Allison H.C."/>
            <person name="Burton P."/>
            <person name="Anderson J."/>
            <person name="Aslett M."/>
            <person name="Brown R."/>
            <person name="Corton N."/>
            <person name="Harris D."/>
            <person name="Hauser H."/>
            <person name="Gamble J."/>
            <person name="Gilderthorp R."/>
            <person name="McQuillan J."/>
            <person name="Quail M.A."/>
            <person name="Sanders M."/>
            <person name="Van Tonder A."/>
            <person name="Ginger M.L."/>
            <person name="Donelson J.E."/>
            <person name="Field M.C."/>
            <person name="Barry J.D."/>
            <person name="Berriman M."/>
            <person name="Hertz-Fowler C."/>
        </authorList>
    </citation>
    <scope>NUCLEOTIDE SEQUENCE [LARGE SCALE GENOMIC DNA]</scope>
    <source>
        <strain evidence="3">IL3000</strain>
    </source>
</reference>
<protein>
    <submittedName>
        <fullName evidence="2">WGS project CAEQ00000000 data, annotated contig 1926</fullName>
    </submittedName>
</protein>
<proteinExistence type="predicted"/>
<accession>F9WA35</accession>
<name>F9WA35_TRYCI</name>
<evidence type="ECO:0000313" key="2">
    <source>
        <dbReference type="EMBL" id="CCD14091.1"/>
    </source>
</evidence>
<feature type="region of interest" description="Disordered" evidence="1">
    <location>
        <begin position="1"/>
        <end position="30"/>
    </location>
</feature>
<gene>
    <name evidence="2" type="ORF">TCIL3000_0_47580</name>
</gene>
<keyword evidence="3" id="KW-1185">Reference proteome</keyword>
<feature type="compositionally biased region" description="Basic residues" evidence="1">
    <location>
        <begin position="11"/>
        <end position="24"/>
    </location>
</feature>
<dbReference type="VEuPathDB" id="TriTrypDB:TcIL3000_0_47580"/>
<feature type="compositionally biased region" description="Basic and acidic residues" evidence="1">
    <location>
        <begin position="1"/>
        <end position="10"/>
    </location>
</feature>
<dbReference type="AlphaFoldDB" id="F9WA35"/>
<comment type="caution">
    <text evidence="2">The sequence shown here is derived from an EMBL/GenBank/DDBJ whole genome shotgun (WGS) entry which is preliminary data.</text>
</comment>
<reference evidence="2 3" key="2">
    <citation type="journal article" date="2012" name="Proc. Natl. Acad. Sci. U.S.A.">
        <title>Antigenic diversity is generated by distinct evolutionary mechanisms in African trypanosome species.</title>
        <authorList>
            <person name="Jackson A.P."/>
            <person name="Berry A."/>
            <person name="Aslett M."/>
            <person name="Allison H.C."/>
            <person name="Burton P."/>
            <person name="Vavrova-Anderson J."/>
            <person name="Brown R."/>
            <person name="Browne H."/>
            <person name="Corton N."/>
            <person name="Hauser H."/>
            <person name="Gamble J."/>
            <person name="Gilderthorp R."/>
            <person name="Marcello L."/>
            <person name="McQuillan J."/>
            <person name="Otto T.D."/>
            <person name="Quail M.A."/>
            <person name="Sanders M.J."/>
            <person name="van Tonder A."/>
            <person name="Ginger M.L."/>
            <person name="Field M.C."/>
            <person name="Barry J.D."/>
            <person name="Hertz-Fowler C."/>
            <person name="Berriman M."/>
        </authorList>
    </citation>
    <scope>NUCLEOTIDE SEQUENCE [LARGE SCALE GENOMIC DNA]</scope>
    <source>
        <strain evidence="2 3">IL3000</strain>
    </source>
</reference>
<sequence>MKTEKSEKRASHVARRYGRRKRQKSQYAEHVEAHEVVKERLPASVEAHSSSLQPAFEELAATSSAQCPDVEVVYGCVPTWWVARWYRWYAADPQVCAPPPPTLNHSALRCQHGGTILPMMLLNPNDAFWSKKIVAKHLATVWKRVLANPSAFDGCDDDGDAGYIPPVLLVPLKEFMTLLEKYGGNGSVSHIVESTDLVNQLLEKNFVLLVERNGERK</sequence>
<dbReference type="Proteomes" id="UP000000702">
    <property type="component" value="Unassembled WGS sequence"/>
</dbReference>
<evidence type="ECO:0000256" key="1">
    <source>
        <dbReference type="SAM" id="MobiDB-lite"/>
    </source>
</evidence>
<evidence type="ECO:0000313" key="3">
    <source>
        <dbReference type="Proteomes" id="UP000000702"/>
    </source>
</evidence>
<feature type="non-terminal residue" evidence="2">
    <location>
        <position position="217"/>
    </location>
</feature>
<dbReference type="EMBL" id="CAEQ01001382">
    <property type="protein sequence ID" value="CCD14091.1"/>
    <property type="molecule type" value="Genomic_DNA"/>
</dbReference>
<organism evidence="2 3">
    <name type="scientific">Trypanosoma congolense (strain IL3000)</name>
    <dbReference type="NCBI Taxonomy" id="1068625"/>
    <lineage>
        <taxon>Eukaryota</taxon>
        <taxon>Discoba</taxon>
        <taxon>Euglenozoa</taxon>
        <taxon>Kinetoplastea</taxon>
        <taxon>Metakinetoplastina</taxon>
        <taxon>Trypanosomatida</taxon>
        <taxon>Trypanosomatidae</taxon>
        <taxon>Trypanosoma</taxon>
        <taxon>Nannomonas</taxon>
    </lineage>
</organism>